<name>I3UFP5_ADVKW</name>
<evidence type="ECO:0000256" key="1">
    <source>
        <dbReference type="SAM" id="MobiDB-lite"/>
    </source>
</evidence>
<feature type="compositionally biased region" description="Basic and acidic residues" evidence="1">
    <location>
        <begin position="1"/>
        <end position="15"/>
    </location>
</feature>
<protein>
    <submittedName>
        <fullName evidence="2">Uncharacterized protein</fullName>
    </submittedName>
</protein>
<dbReference type="Proteomes" id="UP000005267">
    <property type="component" value="Chromosome"/>
</dbReference>
<reference evidence="2 3" key="1">
    <citation type="journal article" date="2011" name="J. Bacteriol.">
        <title>Whole-genome shotgun sequencing of the sulfur-oxidizing chemoautotroph Tetrathiobacter kashmirensis.</title>
        <authorList>
            <person name="Ghosh W."/>
            <person name="George A."/>
            <person name="Agarwal A."/>
            <person name="Raj P."/>
            <person name="Alam M."/>
            <person name="Pyne P."/>
            <person name="Das Gupta S.K."/>
        </authorList>
    </citation>
    <scope>NUCLEOTIDE SEQUENCE [LARGE SCALE GENOMIC DNA]</scope>
    <source>
        <strain evidence="2 3">WT001</strain>
    </source>
</reference>
<proteinExistence type="predicted"/>
<organism evidence="2 3">
    <name type="scientific">Advenella kashmirensis (strain DSM 17095 / LMG 22695 / WT001)</name>
    <name type="common">Tetrathiobacter kashmirensis</name>
    <dbReference type="NCBI Taxonomy" id="1036672"/>
    <lineage>
        <taxon>Bacteria</taxon>
        <taxon>Pseudomonadati</taxon>
        <taxon>Pseudomonadota</taxon>
        <taxon>Betaproteobacteria</taxon>
        <taxon>Burkholderiales</taxon>
        <taxon>Alcaligenaceae</taxon>
    </lineage>
</organism>
<dbReference type="AlphaFoldDB" id="I3UFP5"/>
<keyword evidence="3" id="KW-1185">Reference proteome</keyword>
<sequence length="33" mass="3784">MQEKVRKLGLQDRIHLPGKTDQPGRQSVAPMRL</sequence>
<feature type="region of interest" description="Disordered" evidence="1">
    <location>
        <begin position="1"/>
        <end position="33"/>
    </location>
</feature>
<dbReference type="EMBL" id="CP003555">
    <property type="protein sequence ID" value="AFK63833.1"/>
    <property type="molecule type" value="Genomic_DNA"/>
</dbReference>
<gene>
    <name evidence="2" type="ordered locus">TKWG_20415</name>
</gene>
<evidence type="ECO:0000313" key="3">
    <source>
        <dbReference type="Proteomes" id="UP000005267"/>
    </source>
</evidence>
<dbReference type="HOGENOM" id="CLU_3380132_0_0_4"/>
<reference evidence="3" key="2">
    <citation type="journal article" date="2013" name="PLoS ONE">
        <title>Genome implosion elicits host-confinement in Alcaligenaceae: evidence from the comparative genomics of Tetrathiobacter kashmirensis, a pathogen in the making.</title>
        <authorList>
            <person name="Ghosh W."/>
            <person name="Alam M."/>
            <person name="Roy C."/>
            <person name="Pyne P."/>
            <person name="George A."/>
            <person name="Chakraborty R."/>
            <person name="Majumder S."/>
            <person name="Agarwal A."/>
            <person name="Chakraborty S."/>
            <person name="Majumdar S."/>
            <person name="Gupta S.K."/>
        </authorList>
    </citation>
    <scope>NUCLEOTIDE SEQUENCE [LARGE SCALE GENOMIC DNA]</scope>
    <source>
        <strain evidence="3">WT001</strain>
    </source>
</reference>
<evidence type="ECO:0000313" key="2">
    <source>
        <dbReference type="EMBL" id="AFK63833.1"/>
    </source>
</evidence>
<accession>I3UFP5</accession>
<dbReference type="KEGG" id="aka:TKWG_20415"/>